<proteinExistence type="predicted"/>
<gene>
    <name evidence="2" type="ORF">AVDCRST_MAG68-3198</name>
</gene>
<dbReference type="AlphaFoldDB" id="A0A6J4LY69"/>
<evidence type="ECO:0000256" key="1">
    <source>
        <dbReference type="SAM" id="MobiDB-lite"/>
    </source>
</evidence>
<sequence>MRYGWGYRAVIVRNSGAHTEARRHGEVPARCPRSSPLSHGVYGRGWQL</sequence>
<feature type="region of interest" description="Disordered" evidence="1">
    <location>
        <begin position="18"/>
        <end position="48"/>
    </location>
</feature>
<dbReference type="EMBL" id="CADCTW010000152">
    <property type="protein sequence ID" value="CAA9344072.1"/>
    <property type="molecule type" value="Genomic_DNA"/>
</dbReference>
<reference evidence="2" key="1">
    <citation type="submission" date="2020-02" db="EMBL/GenBank/DDBJ databases">
        <authorList>
            <person name="Meier V. D."/>
        </authorList>
    </citation>
    <scope>NUCLEOTIDE SEQUENCE</scope>
    <source>
        <strain evidence="2">AVDCRST_MAG68</strain>
    </source>
</reference>
<evidence type="ECO:0000313" key="2">
    <source>
        <dbReference type="EMBL" id="CAA9344072.1"/>
    </source>
</evidence>
<accession>A0A6J4LY69</accession>
<organism evidence="2">
    <name type="scientific">uncultured Gemmatimonadota bacterium</name>
    <dbReference type="NCBI Taxonomy" id="203437"/>
    <lineage>
        <taxon>Bacteria</taxon>
        <taxon>Pseudomonadati</taxon>
        <taxon>Gemmatimonadota</taxon>
        <taxon>environmental samples</taxon>
    </lineage>
</organism>
<protein>
    <submittedName>
        <fullName evidence="2">Uncharacterized protein</fullName>
    </submittedName>
</protein>
<name>A0A6J4LY69_9BACT</name>